<dbReference type="RefSeq" id="WP_050724860.1">
    <property type="nucleotide sequence ID" value="NZ_CP012332.1"/>
</dbReference>
<dbReference type="Proteomes" id="UP000055590">
    <property type="component" value="Chromosome"/>
</dbReference>
<dbReference type="InterPro" id="IPR052022">
    <property type="entry name" value="26kDa_periplasmic_antigen"/>
</dbReference>
<evidence type="ECO:0000313" key="2">
    <source>
        <dbReference type="EMBL" id="AKU90410.1"/>
    </source>
</evidence>
<dbReference type="EMBL" id="CP012332">
    <property type="protein sequence ID" value="AKU90410.1"/>
    <property type="molecule type" value="Genomic_DNA"/>
</dbReference>
<gene>
    <name evidence="2" type="ORF">AKJ08_0797</name>
</gene>
<dbReference type="PANTHER" id="PTHR34387:SF2">
    <property type="entry name" value="SLR1258 PROTEIN"/>
    <property type="match status" value="1"/>
</dbReference>
<dbReference type="InterPro" id="IPR007497">
    <property type="entry name" value="SIMPL/DUF541"/>
</dbReference>
<proteinExistence type="predicted"/>
<organism evidence="2 3">
    <name type="scientific">Vulgatibacter incomptus</name>
    <dbReference type="NCBI Taxonomy" id="1391653"/>
    <lineage>
        <taxon>Bacteria</taxon>
        <taxon>Pseudomonadati</taxon>
        <taxon>Myxococcota</taxon>
        <taxon>Myxococcia</taxon>
        <taxon>Myxococcales</taxon>
        <taxon>Cystobacterineae</taxon>
        <taxon>Vulgatibacteraceae</taxon>
        <taxon>Vulgatibacter</taxon>
    </lineage>
</organism>
<evidence type="ECO:0008006" key="4">
    <source>
        <dbReference type="Google" id="ProtNLM"/>
    </source>
</evidence>
<dbReference type="OrthoDB" id="9813144at2"/>
<dbReference type="PANTHER" id="PTHR34387">
    <property type="entry name" value="SLR1258 PROTEIN"/>
    <property type="match status" value="1"/>
</dbReference>
<reference evidence="2 3" key="1">
    <citation type="submission" date="2015-08" db="EMBL/GenBank/DDBJ databases">
        <authorList>
            <person name="Babu N.S."/>
            <person name="Beckwith C.J."/>
            <person name="Beseler K.G."/>
            <person name="Brison A."/>
            <person name="Carone J.V."/>
            <person name="Caskin T.P."/>
            <person name="Diamond M."/>
            <person name="Durham M.E."/>
            <person name="Foxe J.M."/>
            <person name="Go M."/>
            <person name="Henderson B.A."/>
            <person name="Jones I.B."/>
            <person name="McGettigan J.A."/>
            <person name="Micheletti S.J."/>
            <person name="Nasrallah M.E."/>
            <person name="Ortiz D."/>
            <person name="Piller C.R."/>
            <person name="Privatt S.R."/>
            <person name="Schneider S.L."/>
            <person name="Sharp S."/>
            <person name="Smith T.C."/>
            <person name="Stanton J.D."/>
            <person name="Ullery H.E."/>
            <person name="Wilson R.J."/>
            <person name="Serrano M.G."/>
            <person name="Buck G."/>
            <person name="Lee V."/>
            <person name="Wang Y."/>
            <person name="Carvalho R."/>
            <person name="Voegtly L."/>
            <person name="Shi R."/>
            <person name="Duckworth R."/>
            <person name="Johnson A."/>
            <person name="Loviza R."/>
            <person name="Walstead R."/>
            <person name="Shah Z."/>
            <person name="Kiflezghi M."/>
            <person name="Wade K."/>
            <person name="Ball S.L."/>
            <person name="Bradley K.W."/>
            <person name="Asai D.J."/>
            <person name="Bowman C.A."/>
            <person name="Russell D.A."/>
            <person name="Pope W.H."/>
            <person name="Jacobs-Sera D."/>
            <person name="Hendrix R.W."/>
            <person name="Hatfull G.F."/>
        </authorList>
    </citation>
    <scope>NUCLEOTIDE SEQUENCE [LARGE SCALE GENOMIC DNA]</scope>
    <source>
        <strain evidence="2 3">DSM 27710</strain>
    </source>
</reference>
<keyword evidence="1" id="KW-0732">Signal</keyword>
<protein>
    <recommendedName>
        <fullName evidence="4">Outer membrane protein</fullName>
    </recommendedName>
</protein>
<evidence type="ECO:0000256" key="1">
    <source>
        <dbReference type="SAM" id="SignalP"/>
    </source>
</evidence>
<feature type="chain" id="PRO_5005465530" description="Outer membrane protein" evidence="1">
    <location>
        <begin position="21"/>
        <end position="245"/>
    </location>
</feature>
<keyword evidence="3" id="KW-1185">Reference proteome</keyword>
<name>A0A0K1PA66_9BACT</name>
<dbReference type="AlphaFoldDB" id="A0A0K1PA66"/>
<dbReference type="Pfam" id="PF04402">
    <property type="entry name" value="SIMPL"/>
    <property type="match status" value="1"/>
</dbReference>
<sequence length="245" mass="25507">MRRSLILPLLLLSAPLAARAADAEKGAMMPPPMVAAEGVGVVHAAPDLAVVRFGVQQQAPTAQKAQAAVNAVMEKVMASLRKLGVPANKIATDRINLYPVYAQPKPGEYDHDPKVIGFRATNTLRVELALDAKGPTVGSVLDAALAGGANSVDGVSFEIADDTPQRIEALRLASANARAKATAIASSLGAKLGALREAHEAGAEIGPPQPMMMKSMAMDMRGASTSVEPGEIQVRASVQVRYALE</sequence>
<dbReference type="Gene3D" id="3.30.110.170">
    <property type="entry name" value="Protein of unknown function (DUF541), domain 1"/>
    <property type="match status" value="1"/>
</dbReference>
<evidence type="ECO:0000313" key="3">
    <source>
        <dbReference type="Proteomes" id="UP000055590"/>
    </source>
</evidence>
<dbReference type="GO" id="GO:0006974">
    <property type="term" value="P:DNA damage response"/>
    <property type="evidence" value="ECO:0007669"/>
    <property type="project" value="TreeGrafter"/>
</dbReference>
<dbReference type="STRING" id="1391653.AKJ08_0797"/>
<dbReference type="KEGG" id="vin:AKJ08_0797"/>
<dbReference type="Gene3D" id="3.30.70.2970">
    <property type="entry name" value="Protein of unknown function (DUF541), domain 2"/>
    <property type="match status" value="1"/>
</dbReference>
<feature type="signal peptide" evidence="1">
    <location>
        <begin position="1"/>
        <end position="20"/>
    </location>
</feature>
<accession>A0A0K1PA66</accession>